<evidence type="ECO:0000313" key="1">
    <source>
        <dbReference type="EMBL" id="WGX74880.1"/>
    </source>
</evidence>
<proteinExistence type="predicted"/>
<name>A0ABY8R076_PARBF</name>
<gene>
    <name evidence="1" type="ORF">QJS64_12165</name>
</gene>
<sequence>MINIIKSELEGLYGSEVIKEHSDIINLYDIYEGPGQDWVVDEEDYVPTKRRSTI</sequence>
<dbReference type="Proteomes" id="UP001239169">
    <property type="component" value="Chromosome"/>
</dbReference>
<organism evidence="1 2">
    <name type="scientific">Paraclostridium bifermentans</name>
    <name type="common">Clostridium bifermentans</name>
    <dbReference type="NCBI Taxonomy" id="1490"/>
    <lineage>
        <taxon>Bacteria</taxon>
        <taxon>Bacillati</taxon>
        <taxon>Bacillota</taxon>
        <taxon>Clostridia</taxon>
        <taxon>Peptostreptococcales</taxon>
        <taxon>Peptostreptococcaceae</taxon>
        <taxon>Paraclostridium</taxon>
    </lineage>
</organism>
<protein>
    <submittedName>
        <fullName evidence="1">Uncharacterized protein</fullName>
    </submittedName>
</protein>
<reference evidence="1 2" key="1">
    <citation type="submission" date="2023-04" db="EMBL/GenBank/DDBJ databases">
        <title>Bacteria Genome Submission.</title>
        <authorList>
            <person name="Isaac P."/>
        </authorList>
    </citation>
    <scope>NUCLEOTIDE SEQUENCE [LARGE SCALE GENOMIC DNA]</scope>
    <source>
        <strain evidence="1 2">SampleS7P1</strain>
    </source>
</reference>
<accession>A0ABY8R076</accession>
<keyword evidence="2" id="KW-1185">Reference proteome</keyword>
<evidence type="ECO:0000313" key="2">
    <source>
        <dbReference type="Proteomes" id="UP001239169"/>
    </source>
</evidence>
<dbReference type="EMBL" id="CP124685">
    <property type="protein sequence ID" value="WGX74880.1"/>
    <property type="molecule type" value="Genomic_DNA"/>
</dbReference>